<dbReference type="RefSeq" id="YP_010780907.1">
    <property type="nucleotide sequence ID" value="NC_075038.1"/>
</dbReference>
<dbReference type="Gene3D" id="3.30.420.10">
    <property type="entry name" value="Ribonuclease H-like superfamily/Ribonuclease H"/>
    <property type="match status" value="1"/>
</dbReference>
<evidence type="ECO:0000256" key="3">
    <source>
        <dbReference type="ARBA" id="ARBA00022839"/>
    </source>
</evidence>
<accession>A0A6N1NQV0</accession>
<dbReference type="GO" id="GO:0000175">
    <property type="term" value="F:3'-5'-RNA exonuclease activity"/>
    <property type="evidence" value="ECO:0007669"/>
    <property type="project" value="InterPro"/>
</dbReference>
<dbReference type="PANTHER" id="PTHR23044">
    <property type="entry name" value="3'-5' EXONUCLEASE ERI1-RELATED"/>
    <property type="match status" value="1"/>
</dbReference>
<keyword evidence="1" id="KW-0540">Nuclease</keyword>
<feature type="domain" description="Exonuclease" evidence="4">
    <location>
        <begin position="6"/>
        <end position="190"/>
    </location>
</feature>
<dbReference type="GO" id="GO:0003676">
    <property type="term" value="F:nucleic acid binding"/>
    <property type="evidence" value="ECO:0007669"/>
    <property type="project" value="InterPro"/>
</dbReference>
<dbReference type="SMART" id="SM00479">
    <property type="entry name" value="EXOIII"/>
    <property type="match status" value="1"/>
</dbReference>
<dbReference type="Pfam" id="PF00929">
    <property type="entry name" value="RNase_T"/>
    <property type="match status" value="1"/>
</dbReference>
<dbReference type="CDD" id="cd06133">
    <property type="entry name" value="ERI-1_3'hExo_like"/>
    <property type="match status" value="1"/>
</dbReference>
<dbReference type="KEGG" id="vg:80517598"/>
<keyword evidence="3" id="KW-0269">Exonuclease</keyword>
<dbReference type="InterPro" id="IPR051274">
    <property type="entry name" value="3-5_Exoribonuclease"/>
</dbReference>
<dbReference type="InterPro" id="IPR036397">
    <property type="entry name" value="RNaseH_sf"/>
</dbReference>
<dbReference type="InterPro" id="IPR047201">
    <property type="entry name" value="ERI-1_3'hExo-like"/>
</dbReference>
<reference evidence="5" key="2">
    <citation type="journal article" date="2018" name="Nat. Commun.">
        <title>Tailed giant Tupanvirus possesses the most complete translational apparatus of the known virosphere.</title>
        <authorList>
            <person name="Abrahao J."/>
            <person name="Silva L."/>
            <person name="Silva L.S."/>
            <person name="Khalil J.Y.B."/>
            <person name="Rodrigues R."/>
            <person name="Arantes T."/>
            <person name="Assis F."/>
            <person name="Boratto P."/>
            <person name="Andrade M."/>
            <person name="Kroon E.G."/>
            <person name="Ribeiro B."/>
            <person name="Bergier I."/>
            <person name="Seligmann H."/>
            <person name="Ghigo E."/>
            <person name="Colson P."/>
            <person name="Levasseur A."/>
            <person name="Kroemer G."/>
            <person name="Raoult D."/>
            <person name="La Scola B."/>
        </authorList>
    </citation>
    <scope>NUCLEOTIDE SEQUENCE [LARGE SCALE GENOMIC DNA]</scope>
    <source>
        <strain evidence="5">Deep ocean</strain>
    </source>
</reference>
<name>A0A6N1NQV0_9VIRU</name>
<protein>
    <recommendedName>
        <fullName evidence="4">Exonuclease domain-containing protein</fullName>
    </recommendedName>
</protein>
<dbReference type="InterPro" id="IPR013520">
    <property type="entry name" value="Ribonucl_H"/>
</dbReference>
<organism evidence="5">
    <name type="scientific">Tupanvirus deep ocean</name>
    <dbReference type="NCBI Taxonomy" id="2126984"/>
    <lineage>
        <taxon>Viruses</taxon>
        <taxon>Varidnaviria</taxon>
        <taxon>Bamfordvirae</taxon>
        <taxon>Nucleocytoviricota</taxon>
        <taxon>Megaviricetes</taxon>
        <taxon>Imitervirales</taxon>
        <taxon>Mimiviridae</taxon>
        <taxon>Megamimivirinae</taxon>
        <taxon>Tupanvirus</taxon>
        <taxon>Tupanvirus altamarinense</taxon>
    </lineage>
</organism>
<dbReference type="PANTHER" id="PTHR23044:SF61">
    <property type="entry name" value="3'-5' EXORIBONUCLEASE 1-RELATED"/>
    <property type="match status" value="1"/>
</dbReference>
<proteinExistence type="predicted"/>
<dbReference type="EMBL" id="MF405918">
    <property type="protein sequence ID" value="QKU34286.1"/>
    <property type="molecule type" value="Genomic_DNA"/>
</dbReference>
<sequence length="231" mass="26948">MSLPKFVCVLDFEATCDDDVKYFDNEIIEFPSVLLKYNDNDGYVVVSEFQKFCKPLKKPLITKFCNQLTGITQDQVDNGFNFPDVLRDHHKWLIEETGDDVIILTCGFWDLGTVLISECKKWGIIPPKTYLRFINIKNDFKKFYKHNKGLGMATMLNILNIDLEGRHHSGIDDCRNIAKIWQRMITDGFNMTEESVVKIDATLYKIKHPERKKEKSLEQMRIARMKKIDAN</sequence>
<dbReference type="SUPFAM" id="SSF53098">
    <property type="entry name" value="Ribonuclease H-like"/>
    <property type="match status" value="1"/>
</dbReference>
<evidence type="ECO:0000256" key="1">
    <source>
        <dbReference type="ARBA" id="ARBA00022722"/>
    </source>
</evidence>
<dbReference type="GeneID" id="80517598"/>
<keyword evidence="2" id="KW-0378">Hydrolase</keyword>
<evidence type="ECO:0000256" key="2">
    <source>
        <dbReference type="ARBA" id="ARBA00022801"/>
    </source>
</evidence>
<evidence type="ECO:0000313" key="5">
    <source>
        <dbReference type="EMBL" id="QKU34286.1"/>
    </source>
</evidence>
<reference evidence="5" key="1">
    <citation type="submission" date="2017-06" db="EMBL/GenBank/DDBJ databases">
        <authorList>
            <person name="Assis F.L."/>
            <person name="Abrahao J.S."/>
            <person name="Silva L."/>
            <person name="Khalil J.B."/>
            <person name="Rodrigues R."/>
            <person name="Silva L.S."/>
            <person name="Boratto P."/>
            <person name="Andrade M."/>
            <person name="Kroon E.G."/>
            <person name="Ribeiro B."/>
            <person name="Bergier I."/>
            <person name="Seligmann H."/>
            <person name="Ghigo E."/>
            <person name="Colson P."/>
            <person name="Levasseur A."/>
            <person name="Raoult D."/>
            <person name="Scola B.L."/>
        </authorList>
    </citation>
    <scope>NUCLEOTIDE SEQUENCE</scope>
    <source>
        <strain evidence="5">Deep ocean</strain>
    </source>
</reference>
<dbReference type="InterPro" id="IPR012337">
    <property type="entry name" value="RNaseH-like_sf"/>
</dbReference>
<evidence type="ECO:0000259" key="4">
    <source>
        <dbReference type="SMART" id="SM00479"/>
    </source>
</evidence>